<evidence type="ECO:0008006" key="3">
    <source>
        <dbReference type="Google" id="ProtNLM"/>
    </source>
</evidence>
<proteinExistence type="predicted"/>
<dbReference type="SUPFAM" id="SSF52047">
    <property type="entry name" value="RNI-like"/>
    <property type="match status" value="1"/>
</dbReference>
<dbReference type="Gene3D" id="3.80.10.10">
    <property type="entry name" value="Ribonuclease Inhibitor"/>
    <property type="match status" value="1"/>
</dbReference>
<accession>A0ABR3A9K9</accession>
<reference evidence="1 2" key="1">
    <citation type="submission" date="2024-05" db="EMBL/GenBank/DDBJ databases">
        <title>A draft genome resource for the thread blight pathogen Marasmius tenuissimus strain MS-2.</title>
        <authorList>
            <person name="Yulfo-Soto G.E."/>
            <person name="Baruah I.K."/>
            <person name="Amoako-Attah I."/>
            <person name="Bukari Y."/>
            <person name="Meinhardt L.W."/>
            <person name="Bailey B.A."/>
            <person name="Cohen S.P."/>
        </authorList>
    </citation>
    <scope>NUCLEOTIDE SEQUENCE [LARGE SCALE GENOMIC DNA]</scope>
    <source>
        <strain evidence="1 2">MS-2</strain>
    </source>
</reference>
<protein>
    <recommendedName>
        <fullName evidence="3">F-box domain-containing protein</fullName>
    </recommendedName>
</protein>
<evidence type="ECO:0000313" key="2">
    <source>
        <dbReference type="Proteomes" id="UP001437256"/>
    </source>
</evidence>
<gene>
    <name evidence="1" type="ORF">AAF712_002936</name>
</gene>
<name>A0ABR3A9K9_9AGAR</name>
<sequence length="687" mass="77021">MPNQSSSAMSIDNQNIRATSLSRGWSYINTSASILATQHWGKEALIEELWVMERTGAAVPDSELLPQKTMVPESHFTSVLHTNYVPSAKELKELHHIVLEPQERIRKLTEEILRLQAERDELQRFVDSHRALTAPFRRFPADIWGEIFTHCLPTNKLNVAVCTVKEAPLLLTTVCRAWREIALNTPRLWSSIHIFFATPSSSATGIPHTPEQQAGIFQGIKLWLDRSGSRPLTLSVHMAENMPQGQPPILSGEDGIVAEPNPHWELMNLLVGYSHRWKILSLGAGVKPSHQEPLERLTAADVPRLETVHTGDFGLFTSFYNFAGFPPNVTPSHTTSPDPTPLANFMAEVPSLRSLHLLQGSMPTLEIPIGWSQLTELSFQYQPMAPDSMPSPIVVLQRVAQTCRSLNSLTFRTYMSPGLASFIDPVECNTLREFRLILDGQLFDYTNHQGEGTDYAGPFPFLSCVKDIYRSIVTPQLLRLTLQLGSRTWGAPAMDDVLPFDAIIKGSPRLTHLQITGYHILSVEALSRCLQSASSLTTLKLQPETTPGRRRRGMVQRPPDQPILPPIDWVPRLLSSLNELDLCPRLEVFDCGRCRTEDITPLLGFVQAGSRLSRLKYLKADMGGLEEHQISIMTSASLVGTLESLRVAHGILVVMEWKEAEPFLDVRYRYDPYIGLPTVSAWQETDW</sequence>
<organism evidence="1 2">
    <name type="scientific">Marasmius tenuissimus</name>
    <dbReference type="NCBI Taxonomy" id="585030"/>
    <lineage>
        <taxon>Eukaryota</taxon>
        <taxon>Fungi</taxon>
        <taxon>Dikarya</taxon>
        <taxon>Basidiomycota</taxon>
        <taxon>Agaricomycotina</taxon>
        <taxon>Agaricomycetes</taxon>
        <taxon>Agaricomycetidae</taxon>
        <taxon>Agaricales</taxon>
        <taxon>Marasmiineae</taxon>
        <taxon>Marasmiaceae</taxon>
        <taxon>Marasmius</taxon>
    </lineage>
</organism>
<dbReference type="InterPro" id="IPR032675">
    <property type="entry name" value="LRR_dom_sf"/>
</dbReference>
<keyword evidence="2" id="KW-1185">Reference proteome</keyword>
<dbReference type="EMBL" id="JBBXMP010000009">
    <property type="protein sequence ID" value="KAL0070039.1"/>
    <property type="molecule type" value="Genomic_DNA"/>
</dbReference>
<dbReference type="Gene3D" id="1.20.1280.50">
    <property type="match status" value="1"/>
</dbReference>
<evidence type="ECO:0000313" key="1">
    <source>
        <dbReference type="EMBL" id="KAL0070039.1"/>
    </source>
</evidence>
<comment type="caution">
    <text evidence="1">The sequence shown here is derived from an EMBL/GenBank/DDBJ whole genome shotgun (WGS) entry which is preliminary data.</text>
</comment>
<dbReference type="Proteomes" id="UP001437256">
    <property type="component" value="Unassembled WGS sequence"/>
</dbReference>